<comment type="caution">
    <text evidence="3">The sequence shown here is derived from an EMBL/GenBank/DDBJ whole genome shotgun (WGS) entry which is preliminary data.</text>
</comment>
<evidence type="ECO:0000256" key="2">
    <source>
        <dbReference type="SAM" id="Phobius"/>
    </source>
</evidence>
<evidence type="ECO:0000313" key="4">
    <source>
        <dbReference type="Proteomes" id="UP000034849"/>
    </source>
</evidence>
<feature type="region of interest" description="Disordered" evidence="1">
    <location>
        <begin position="1"/>
        <end position="21"/>
    </location>
</feature>
<reference evidence="3 4" key="1">
    <citation type="journal article" date="2015" name="Nature">
        <title>rRNA introns, odd ribosomes, and small enigmatic genomes across a large radiation of phyla.</title>
        <authorList>
            <person name="Brown C.T."/>
            <person name="Hug L.A."/>
            <person name="Thomas B.C."/>
            <person name="Sharon I."/>
            <person name="Castelle C.J."/>
            <person name="Singh A."/>
            <person name="Wilkins M.J."/>
            <person name="Williams K.H."/>
            <person name="Banfield J.F."/>
        </authorList>
    </citation>
    <scope>NUCLEOTIDE SEQUENCE [LARGE SCALE GENOMIC DNA]</scope>
</reference>
<feature type="compositionally biased region" description="Gly residues" evidence="1">
    <location>
        <begin position="8"/>
        <end position="17"/>
    </location>
</feature>
<keyword evidence="2" id="KW-0812">Transmembrane</keyword>
<keyword evidence="2" id="KW-1133">Transmembrane helix</keyword>
<name>A0A0G0JFU1_9BACT</name>
<evidence type="ECO:0000313" key="3">
    <source>
        <dbReference type="EMBL" id="KKQ27026.1"/>
    </source>
</evidence>
<proteinExistence type="predicted"/>
<gene>
    <name evidence="3" type="ORF">US42_C0016G0011</name>
</gene>
<evidence type="ECO:0000256" key="1">
    <source>
        <dbReference type="SAM" id="MobiDB-lite"/>
    </source>
</evidence>
<accession>A0A0G0JFU1</accession>
<keyword evidence="2" id="KW-0472">Membrane</keyword>
<feature type="transmembrane region" description="Helical" evidence="2">
    <location>
        <begin position="237"/>
        <end position="254"/>
    </location>
</feature>
<dbReference type="EMBL" id="LBSX01000016">
    <property type="protein sequence ID" value="KKQ27026.1"/>
    <property type="molecule type" value="Genomic_DNA"/>
</dbReference>
<organism evidence="3 4">
    <name type="scientific">Candidatus Magasanikbacteria bacterium GW2011_GWC2_37_14</name>
    <dbReference type="NCBI Taxonomy" id="1619046"/>
    <lineage>
        <taxon>Bacteria</taxon>
        <taxon>Candidatus Magasanikiibacteriota</taxon>
    </lineage>
</organism>
<sequence>MSKNRKSGQGGRKGNGVGAPAPAISVTRSVAIPAPTAQVARQSDGGDTFMFSNIDPHEQPLFQLNLNQDRLGWPTLRFTWCLNTKTVEILHQREIRFPYMFVAVFERHVGDHGEVTFQDVARGAWPLERGIGSIEFHRAGKFVLVANIVGKSEWDSRQKAQEHMARGLKKDHGQYSMTMSFETSYQRSDNSLPYTFTTEVEVEPEFFAKKPKGWMWRWVNLWFGQPPDNECIFRRRMMVAFSIQIPVMLVYWIISLFCMLVLRQIIGVVLVLVLFLIGRRDLHLKPLWHPWEMDLVQCQDGSEHPDWDGMGTPSCYFSMQGKKSRHFTTVLLLTPGISFRIASSAWGRSSATSWSYSWCCVLQAPSSTPSAVASALRNVAGRQRWPRKERKRKNVTKNVWLMKLRGGGRRTNVPSSMKHRYVRSPAVWVVRKVRT</sequence>
<feature type="transmembrane region" description="Helical" evidence="2">
    <location>
        <begin position="260"/>
        <end position="278"/>
    </location>
</feature>
<protein>
    <submittedName>
        <fullName evidence="3">Uncharacterized protein</fullName>
    </submittedName>
</protein>
<dbReference type="Proteomes" id="UP000034849">
    <property type="component" value="Unassembled WGS sequence"/>
</dbReference>
<dbReference type="AlphaFoldDB" id="A0A0G0JFU1"/>